<dbReference type="PANTHER" id="PTHR10584">
    <property type="entry name" value="SUGAR KINASE"/>
    <property type="match status" value="1"/>
</dbReference>
<protein>
    <submittedName>
        <fullName evidence="4">PfkB family carbohydrate kinase</fullName>
    </submittedName>
</protein>
<dbReference type="InterPro" id="IPR011611">
    <property type="entry name" value="PfkB_dom"/>
</dbReference>
<accession>A0AAW0EWF9</accession>
<dbReference type="EMBL" id="JAECZO010000151">
    <property type="protein sequence ID" value="KAK7198443.1"/>
    <property type="molecule type" value="Genomic_DNA"/>
</dbReference>
<dbReference type="GO" id="GO:0005829">
    <property type="term" value="C:cytosol"/>
    <property type="evidence" value="ECO:0007669"/>
    <property type="project" value="TreeGrafter"/>
</dbReference>
<reference evidence="4 5" key="1">
    <citation type="journal article" date="2021" name="MBio">
        <title>A New Model Trypanosomatid, Novymonas esmeraldas: Genomic Perception of Its 'Candidatus Pandoraea novymonadis' Endosymbiont.</title>
        <authorList>
            <person name="Zakharova A."/>
            <person name="Saura A."/>
            <person name="Butenko A."/>
            <person name="Podesvova L."/>
            <person name="Warmusova S."/>
            <person name="Kostygov A.Y."/>
            <person name="Nenarokova A."/>
            <person name="Lukes J."/>
            <person name="Opperdoes F.R."/>
            <person name="Yurchenko V."/>
        </authorList>
    </citation>
    <scope>NUCLEOTIDE SEQUENCE [LARGE SCALE GENOMIC DNA]</scope>
    <source>
        <strain evidence="4 5">E262AT.01</strain>
    </source>
</reference>
<proteinExistence type="predicted"/>
<dbReference type="SUPFAM" id="SSF53613">
    <property type="entry name" value="Ribokinase-like"/>
    <property type="match status" value="1"/>
</dbReference>
<feature type="domain" description="Carbohydrate kinase PfkB" evidence="3">
    <location>
        <begin position="80"/>
        <end position="384"/>
    </location>
</feature>
<keyword evidence="5" id="KW-1185">Reference proteome</keyword>
<evidence type="ECO:0000259" key="3">
    <source>
        <dbReference type="Pfam" id="PF00294"/>
    </source>
</evidence>
<dbReference type="Gene3D" id="3.40.1190.20">
    <property type="match status" value="1"/>
</dbReference>
<evidence type="ECO:0000313" key="5">
    <source>
        <dbReference type="Proteomes" id="UP001430356"/>
    </source>
</evidence>
<evidence type="ECO:0000256" key="1">
    <source>
        <dbReference type="ARBA" id="ARBA00022679"/>
    </source>
</evidence>
<comment type="caution">
    <text evidence="4">The sequence shown here is derived from an EMBL/GenBank/DDBJ whole genome shotgun (WGS) entry which is preliminary data.</text>
</comment>
<keyword evidence="1" id="KW-0808">Transferase</keyword>
<evidence type="ECO:0000256" key="2">
    <source>
        <dbReference type="ARBA" id="ARBA00022777"/>
    </source>
</evidence>
<name>A0AAW0EWF9_9TRYP</name>
<dbReference type="AlphaFoldDB" id="A0AAW0EWF9"/>
<sequence length="418" mass="45501">MTSTERKITVNGVGCSCADYLFTGLDFSSERFQKYVSKKPGDGGFSIGHLIFRRDLEEFAGKPIDEVRKDQGWLRENDVFSIGGPCIVGLINAAQLLKGGLLSSPEQCEFKFYGAMGQDVTGDRMLNVLNKCPVNADNYMRMPSMPSAATLVLSDQNFGGGSGERSFVYNGGALDAYTPAMLGDDFFNADVLFFSGTASVPQIHANLTTLLRRGKARGAVTMVGTVFDFLNEKRNPGKRWPLGESDESYKLIDLLVVDFVEAQRMSGEESIDKAIEFFVSKGSRTLVITNGDKPGYAYSDGSFFAKQKLARFNICRKVVQHLKANPKLRGDTTGCGDNFAGGLLASLVKQLSAGRKAGELSLADALAWANGSGSFCCYSVGGTFLEKQPGEKLQHVKRIHDLYVEQLVSEGEMHVAKI</sequence>
<dbReference type="InterPro" id="IPR029056">
    <property type="entry name" value="Ribokinase-like"/>
</dbReference>
<dbReference type="Proteomes" id="UP001430356">
    <property type="component" value="Unassembled WGS sequence"/>
</dbReference>
<dbReference type="PANTHER" id="PTHR10584:SF166">
    <property type="entry name" value="RIBOKINASE"/>
    <property type="match status" value="1"/>
</dbReference>
<gene>
    <name evidence="4" type="ORF">NESM_000804400</name>
</gene>
<organism evidence="4 5">
    <name type="scientific">Novymonas esmeraldas</name>
    <dbReference type="NCBI Taxonomy" id="1808958"/>
    <lineage>
        <taxon>Eukaryota</taxon>
        <taxon>Discoba</taxon>
        <taxon>Euglenozoa</taxon>
        <taxon>Kinetoplastea</taxon>
        <taxon>Metakinetoplastina</taxon>
        <taxon>Trypanosomatida</taxon>
        <taxon>Trypanosomatidae</taxon>
        <taxon>Novymonas</taxon>
    </lineage>
</organism>
<keyword evidence="2 4" id="KW-0418">Kinase</keyword>
<evidence type="ECO:0000313" key="4">
    <source>
        <dbReference type="EMBL" id="KAK7198443.1"/>
    </source>
</evidence>
<dbReference type="Pfam" id="PF00294">
    <property type="entry name" value="PfkB"/>
    <property type="match status" value="1"/>
</dbReference>
<dbReference type="GO" id="GO:0016301">
    <property type="term" value="F:kinase activity"/>
    <property type="evidence" value="ECO:0007669"/>
    <property type="project" value="UniProtKB-KW"/>
</dbReference>